<dbReference type="GO" id="GO:0016491">
    <property type="term" value="F:oxidoreductase activity"/>
    <property type="evidence" value="ECO:0007669"/>
    <property type="project" value="InterPro"/>
</dbReference>
<evidence type="ECO:0000313" key="2">
    <source>
        <dbReference type="EMBL" id="CAF1150074.1"/>
    </source>
</evidence>
<organism evidence="2 3">
    <name type="scientific">Brachionus calyciflorus</name>
    <dbReference type="NCBI Taxonomy" id="104777"/>
    <lineage>
        <taxon>Eukaryota</taxon>
        <taxon>Metazoa</taxon>
        <taxon>Spiralia</taxon>
        <taxon>Gnathifera</taxon>
        <taxon>Rotifera</taxon>
        <taxon>Eurotatoria</taxon>
        <taxon>Monogononta</taxon>
        <taxon>Pseudotrocha</taxon>
        <taxon>Ploima</taxon>
        <taxon>Brachionidae</taxon>
        <taxon>Brachionus</taxon>
    </lineage>
</organism>
<dbReference type="InterPro" id="IPR016208">
    <property type="entry name" value="Ald_Oxase/xanthine_DH-like"/>
</dbReference>
<dbReference type="AlphaFoldDB" id="A0A814ST40"/>
<dbReference type="GO" id="GO:0005506">
    <property type="term" value="F:iron ion binding"/>
    <property type="evidence" value="ECO:0007669"/>
    <property type="project" value="InterPro"/>
</dbReference>
<dbReference type="Proteomes" id="UP000663879">
    <property type="component" value="Unassembled WGS sequence"/>
</dbReference>
<evidence type="ECO:0000259" key="1">
    <source>
        <dbReference type="Pfam" id="PF01315"/>
    </source>
</evidence>
<name>A0A814ST40_9BILA</name>
<dbReference type="InterPro" id="IPR000674">
    <property type="entry name" value="Ald_Oxase/Xan_DH_a/b"/>
</dbReference>
<dbReference type="Gene3D" id="3.90.1170.50">
    <property type="entry name" value="Aldehyde oxidase/xanthine dehydrogenase, a/b hammerhead"/>
    <property type="match status" value="1"/>
</dbReference>
<dbReference type="PANTHER" id="PTHR45444:SF3">
    <property type="entry name" value="XANTHINE DEHYDROGENASE"/>
    <property type="match status" value="1"/>
</dbReference>
<reference evidence="2" key="1">
    <citation type="submission" date="2021-02" db="EMBL/GenBank/DDBJ databases">
        <authorList>
            <person name="Nowell W R."/>
        </authorList>
    </citation>
    <scope>NUCLEOTIDE SEQUENCE</scope>
    <source>
        <strain evidence="2">Ploen Becks lab</strain>
    </source>
</reference>
<feature type="domain" description="Aldehyde oxidase/xanthine dehydrogenase a/b hammerhead" evidence="1">
    <location>
        <begin position="1"/>
        <end position="39"/>
    </location>
</feature>
<protein>
    <recommendedName>
        <fullName evidence="1">Aldehyde oxidase/xanthine dehydrogenase a/b hammerhead domain-containing protein</fullName>
    </recommendedName>
</protein>
<dbReference type="Pfam" id="PF01315">
    <property type="entry name" value="Ald_Xan_dh_C"/>
    <property type="match status" value="1"/>
</dbReference>
<dbReference type="PANTHER" id="PTHR45444">
    <property type="entry name" value="XANTHINE DEHYDROGENASE"/>
    <property type="match status" value="1"/>
</dbReference>
<dbReference type="InterPro" id="IPR036856">
    <property type="entry name" value="Ald_Oxase/Xan_DH_a/b_sf"/>
</dbReference>
<keyword evidence="3" id="KW-1185">Reference proteome</keyword>
<dbReference type="SUPFAM" id="SSF54665">
    <property type="entry name" value="CO dehydrogenase molybdoprotein N-domain-like"/>
    <property type="match status" value="1"/>
</dbReference>
<accession>A0A814ST40</accession>
<gene>
    <name evidence="2" type="ORF">OXX778_LOCUS23253</name>
</gene>
<comment type="caution">
    <text evidence="2">The sequence shown here is derived from an EMBL/GenBank/DDBJ whole genome shotgun (WGS) entry which is preliminary data.</text>
</comment>
<proteinExistence type="predicted"/>
<evidence type="ECO:0000313" key="3">
    <source>
        <dbReference type="Proteomes" id="UP000663879"/>
    </source>
</evidence>
<sequence length="56" mass="6295">LASNEVYYAGQPIGMIVAESKQIAKKAASLVEIEYEPLEEIITIEDAIRKNSTWRN</sequence>
<dbReference type="EMBL" id="CAJNOC010011772">
    <property type="protein sequence ID" value="CAF1150074.1"/>
    <property type="molecule type" value="Genomic_DNA"/>
</dbReference>
<dbReference type="OrthoDB" id="8300278at2759"/>
<feature type="non-terminal residue" evidence="2">
    <location>
        <position position="1"/>
    </location>
</feature>